<dbReference type="Gene3D" id="2.40.50.140">
    <property type="entry name" value="Nucleic acid-binding proteins"/>
    <property type="match status" value="1"/>
</dbReference>
<accession>A0A0G0ESS0</accession>
<dbReference type="InterPro" id="IPR036700">
    <property type="entry name" value="BOBF_sf"/>
</dbReference>
<evidence type="ECO:0000259" key="1">
    <source>
        <dbReference type="PROSITE" id="PS50093"/>
    </source>
</evidence>
<dbReference type="InterPro" id="IPR000601">
    <property type="entry name" value="PKD_dom"/>
</dbReference>
<keyword evidence="3" id="KW-0067">ATP-binding</keyword>
<dbReference type="InterPro" id="IPR022409">
    <property type="entry name" value="PKD/Chitinase_dom"/>
</dbReference>
<feature type="domain" description="LTD" evidence="2">
    <location>
        <begin position="286"/>
        <end position="402"/>
    </location>
</feature>
<dbReference type="AlphaFoldDB" id="A0A0G0ESS0"/>
<dbReference type="InterPro" id="IPR012340">
    <property type="entry name" value="NA-bd_OB-fold"/>
</dbReference>
<dbReference type="Gene3D" id="2.60.40.1260">
    <property type="entry name" value="Lamin Tail domain"/>
    <property type="match status" value="1"/>
</dbReference>
<dbReference type="CDD" id="cd00146">
    <property type="entry name" value="PKD"/>
    <property type="match status" value="1"/>
</dbReference>
<evidence type="ECO:0000313" key="3">
    <source>
        <dbReference type="EMBL" id="KKP70347.1"/>
    </source>
</evidence>
<dbReference type="InterPro" id="IPR035986">
    <property type="entry name" value="PKD_dom_sf"/>
</dbReference>
<dbReference type="Pfam" id="PF00932">
    <property type="entry name" value="LTD"/>
    <property type="match status" value="1"/>
</dbReference>
<dbReference type="InterPro" id="IPR036415">
    <property type="entry name" value="Lamin_tail_dom_sf"/>
</dbReference>
<dbReference type="SUPFAM" id="SSF101756">
    <property type="entry name" value="Hypothetical protein YgiW"/>
    <property type="match status" value="1"/>
</dbReference>
<reference evidence="3 4" key="1">
    <citation type="journal article" date="2015" name="Nature">
        <title>rRNA introns, odd ribosomes, and small enigmatic genomes across a large radiation of phyla.</title>
        <authorList>
            <person name="Brown C.T."/>
            <person name="Hug L.A."/>
            <person name="Thomas B.C."/>
            <person name="Sharon I."/>
            <person name="Castelle C.J."/>
            <person name="Singh A."/>
            <person name="Wilkins M.J."/>
            <person name="Williams K.H."/>
            <person name="Banfield J.F."/>
        </authorList>
    </citation>
    <scope>NUCLEOTIDE SEQUENCE [LARGE SCALE GENOMIC DNA]</scope>
</reference>
<organism evidence="3 4">
    <name type="scientific">candidate division CPR3 bacterium GW2011_GWF2_35_18</name>
    <dbReference type="NCBI Taxonomy" id="1618350"/>
    <lineage>
        <taxon>Bacteria</taxon>
        <taxon>Bacteria division CPR3</taxon>
    </lineage>
</organism>
<dbReference type="Pfam" id="PF18911">
    <property type="entry name" value="PKD_4"/>
    <property type="match status" value="1"/>
</dbReference>
<gene>
    <name evidence="3" type="ORF">UR67_C0001G0256</name>
</gene>
<evidence type="ECO:0000313" key="4">
    <source>
        <dbReference type="Proteomes" id="UP000034581"/>
    </source>
</evidence>
<protein>
    <submittedName>
        <fullName evidence="3">Nucleic acid binding OB-fold tRNA/helicase-type</fullName>
    </submittedName>
</protein>
<name>A0A0G0ESS0_UNCC3</name>
<dbReference type="Gene3D" id="2.60.40.10">
    <property type="entry name" value="Immunoglobulins"/>
    <property type="match status" value="1"/>
</dbReference>
<keyword evidence="3" id="KW-0378">Hydrolase</keyword>
<dbReference type="PROSITE" id="PS50093">
    <property type="entry name" value="PKD"/>
    <property type="match status" value="1"/>
</dbReference>
<evidence type="ECO:0000259" key="2">
    <source>
        <dbReference type="PROSITE" id="PS51841"/>
    </source>
</evidence>
<dbReference type="SUPFAM" id="SSF74853">
    <property type="entry name" value="Lamin A/C globular tail domain"/>
    <property type="match status" value="1"/>
</dbReference>
<comment type="caution">
    <text evidence="3">The sequence shown here is derived from an EMBL/GenBank/DDBJ whole genome shotgun (WGS) entry which is preliminary data.</text>
</comment>
<dbReference type="STRING" id="1618350.UR67_C0001G0256"/>
<dbReference type="SUPFAM" id="SSF49299">
    <property type="entry name" value="PKD domain"/>
    <property type="match status" value="1"/>
</dbReference>
<dbReference type="InterPro" id="IPR001322">
    <property type="entry name" value="Lamin_tail_dom"/>
</dbReference>
<dbReference type="SMART" id="SM00089">
    <property type="entry name" value="PKD"/>
    <property type="match status" value="1"/>
</dbReference>
<keyword evidence="3" id="KW-0347">Helicase</keyword>
<sequence>MYHHTSNKLFRFVFSFIIVLLCWLLCNQNNLLLSVYAAESEIIFSEIMYDPEGSDTDFEWIEIYNRGLTPVTIIGGTLSGSWRIGDGTSNRTLQETAYQGDMILDSQQYAVLARNPIQFMTRYPDYLEDLIQVNSLSLGNTVDTISLKIGISETPWESIIYDPSWGGDLGKSLERVDLNGINDSSNWVSSKSIHGTPGKSYVSNQLPIAELKYDQIVKVRQEVEFDASFSSDPDGQITSYYFDFGDGDDYETSEDNVTHIYKEVGTYSVKLTVTDDCGAENVNIVSITVEEIIYSDQIILSEILPYPGKTTDFDKNGVADSNDEWVELYNFGSETVDLTGWIIDDIEGGSSSYIIPENTEIKQGEYLVFYQKDTGITFNNDGDSIRLFTPDNKLVEEYPYGKLKTDQVFAKDEKGIWQVSTTPTPKIKNVITVENIVEEEIEEEDDDDDDDDDEDKAVVKEYTISEARSLPSGTEIIIQGILTATPDILGSKIIYVQDSTSGIKVKLKGGDYSTLTLGDKIKVSGVLSVAFNEIYLNMQSDSILEISSHGDALIAETKKTGEIVEIAEGKLVIINGQVVATSGNTFYINDGSGEIKVYIKDTTNIDKPKMRVGYYAEIVGIVSQYKEEYRVLPRYQEDLYVSEFPIDSGTVLGSITELPKTGKRGLKIGIIAIIMGILLKIIKKI</sequence>
<dbReference type="EMBL" id="LBQB01000001">
    <property type="protein sequence ID" value="KKP70347.1"/>
    <property type="molecule type" value="Genomic_DNA"/>
</dbReference>
<proteinExistence type="predicted"/>
<dbReference type="PROSITE" id="PS51841">
    <property type="entry name" value="LTD"/>
    <property type="match status" value="1"/>
</dbReference>
<dbReference type="GO" id="GO:0004386">
    <property type="term" value="F:helicase activity"/>
    <property type="evidence" value="ECO:0007669"/>
    <property type="project" value="UniProtKB-KW"/>
</dbReference>
<keyword evidence="3" id="KW-0547">Nucleotide-binding</keyword>
<feature type="domain" description="PKD" evidence="1">
    <location>
        <begin position="206"/>
        <end position="290"/>
    </location>
</feature>
<dbReference type="InterPro" id="IPR013783">
    <property type="entry name" value="Ig-like_fold"/>
</dbReference>
<dbReference type="Proteomes" id="UP000034581">
    <property type="component" value="Unassembled WGS sequence"/>
</dbReference>